<evidence type="ECO:0000256" key="1">
    <source>
        <dbReference type="PROSITE-ProRule" id="PRU00023"/>
    </source>
</evidence>
<dbReference type="PROSITE" id="PS50088">
    <property type="entry name" value="ANK_REPEAT"/>
    <property type="match status" value="2"/>
</dbReference>
<dbReference type="Pfam" id="PF12796">
    <property type="entry name" value="Ank_2"/>
    <property type="match status" value="1"/>
</dbReference>
<dbReference type="GO" id="GO:0051020">
    <property type="term" value="F:GTPase binding"/>
    <property type="evidence" value="ECO:0007669"/>
    <property type="project" value="TreeGrafter"/>
</dbReference>
<dbReference type="SMART" id="SM01132">
    <property type="entry name" value="DIL"/>
    <property type="match status" value="1"/>
</dbReference>
<feature type="region of interest" description="Disordered" evidence="3">
    <location>
        <begin position="1000"/>
        <end position="1086"/>
    </location>
</feature>
<evidence type="ECO:0000256" key="2">
    <source>
        <dbReference type="SAM" id="Coils"/>
    </source>
</evidence>
<sequence>MSLPGSPSVRLDLASSPPLPPSSFRPSAPPSPSSKHLPAPPRPSPKLPPLPPNGGSPSPPVAYQPRLGGSSGLLTPTLASTSSSAPPTPKPPPPVSSLPLAPLPHHLAPYLSPLSPLTPPEKRALLTHTYLRASSSGNSDLLEWLLALPTDPTLSSTANAAAARRRLSLASLNSDLQALEEEMEELGDEVPRKWVQLEARDEEGNTALGLCTALGHAEGVRVLVEAGVDIEAGDRAGWTPLHWAVQTNDIPIASYLLNHRASPLSCSNKGLTPRDLVKRGDEGLAMREVLKSAYEAAVERERMLLGEEEGYSDDEGEGAGSRPASRASAVSSLMTPAWAHDPAKVEEEQREREKMKRMELAADSARCLEVDLGVLGWGGRGTEPAEDPSSSDDGIPNPFIWTPCLPDQMLVFSLDDLPIFFDVVITTMKPVRPRQFRTIPANVVFLCARYAHYHATPELLEELVVGAMERIEAAVHNRPDDMTNCSFWLSNCLLLLYYLRKEPNLHLSTREMQVHLCDLINEIFVFVIRDAERRIDRVLEPAILEHEALPGFEDVAFEGEWSSNRFVKKLTGGRGKKAAGGGGARSVSAMGLFGGGSGGGGGGDGVGGVGGEGVNAAGGGEITPRSVTSLLSSTLFVLQSYEIPPSIVVQAFSQLFYWIACEVFNRLLTQRKYLCRSKAMQIRLNASNLEDWARSNRMPTKMISVHFAPLNQLLQWLQCLSSEASIDGLIGTIQSLRSLNPLQLRRAVREYRYEVDETRMDEDCSQYLLQIQKQWERMRLQKTVDGLGGEGKSNGGGEVMSRGSSGSASSETSEERREHESVTRMIDEVFADPSAFGSYTPPGGSEALGELLNSRYMLPFAVPSSAEMLLNFHQTDAFGPFASTTSAYARTSSGGTLTPSHSTTSLSSTYHAGSRRPSLAPSLGAASASAQRRSSVASAMSDATTPDKEKEFVPVLPDSFWTIMDEARYRARVQAAKEAAAPATPEERIRNWVQGQGQGLGLGNVGGNESLPSTPMMGEGAGPAGGVEGTWFDWRKNMPGDEEEDEEADDEDGSESGSDLPEAGDSSFEVQETPKPRSGAFEGAGF</sequence>
<evidence type="ECO:0000259" key="4">
    <source>
        <dbReference type="PROSITE" id="PS51126"/>
    </source>
</evidence>
<keyword evidence="1" id="KW-0040">ANK repeat</keyword>
<dbReference type="OrthoDB" id="426293at2759"/>
<dbReference type="SUPFAM" id="SSF48403">
    <property type="entry name" value="Ankyrin repeat"/>
    <property type="match status" value="1"/>
</dbReference>
<feature type="compositionally biased region" description="Acidic residues" evidence="3">
    <location>
        <begin position="308"/>
        <end position="317"/>
    </location>
</feature>
<dbReference type="AlphaFoldDB" id="A0A1Y2D416"/>
<feature type="compositionally biased region" description="Basic and acidic residues" evidence="3">
    <location>
        <begin position="813"/>
        <end position="822"/>
    </location>
</feature>
<feature type="compositionally biased region" description="Acidic residues" evidence="3">
    <location>
        <begin position="1040"/>
        <end position="1054"/>
    </location>
</feature>
<dbReference type="SMART" id="SM00248">
    <property type="entry name" value="ANK"/>
    <property type="match status" value="2"/>
</dbReference>
<protein>
    <recommendedName>
        <fullName evidence="4">Dilute domain-containing protein</fullName>
    </recommendedName>
</protein>
<organism evidence="5 6">
    <name type="scientific">Leucosporidium creatinivorum</name>
    <dbReference type="NCBI Taxonomy" id="106004"/>
    <lineage>
        <taxon>Eukaryota</taxon>
        <taxon>Fungi</taxon>
        <taxon>Dikarya</taxon>
        <taxon>Basidiomycota</taxon>
        <taxon>Pucciniomycotina</taxon>
        <taxon>Microbotryomycetes</taxon>
        <taxon>Leucosporidiales</taxon>
        <taxon>Leucosporidium</taxon>
    </lineage>
</organism>
<feature type="compositionally biased region" description="Gly residues" evidence="3">
    <location>
        <begin position="786"/>
        <end position="798"/>
    </location>
</feature>
<evidence type="ECO:0000256" key="3">
    <source>
        <dbReference type="SAM" id="MobiDB-lite"/>
    </source>
</evidence>
<keyword evidence="6" id="KW-1185">Reference proteome</keyword>
<keyword evidence="2" id="KW-0175">Coiled coil</keyword>
<feature type="compositionally biased region" description="Low complexity" evidence="3">
    <location>
        <begin position="72"/>
        <end position="85"/>
    </location>
</feature>
<dbReference type="InterPro" id="IPR036770">
    <property type="entry name" value="Ankyrin_rpt-contain_sf"/>
</dbReference>
<feature type="compositionally biased region" description="Low complexity" evidence="3">
    <location>
        <begin position="917"/>
        <end position="941"/>
    </location>
</feature>
<accession>A0A1Y2D416</accession>
<dbReference type="Gene3D" id="1.25.40.20">
    <property type="entry name" value="Ankyrin repeat-containing domain"/>
    <property type="match status" value="1"/>
</dbReference>
<name>A0A1Y2D416_9BASI</name>
<feature type="compositionally biased region" description="Low complexity" evidence="3">
    <location>
        <begin position="889"/>
        <end position="909"/>
    </location>
</feature>
<dbReference type="PROSITE" id="PS51126">
    <property type="entry name" value="DILUTE"/>
    <property type="match status" value="1"/>
</dbReference>
<feature type="compositionally biased region" description="Gly residues" evidence="3">
    <location>
        <begin position="1019"/>
        <end position="1028"/>
    </location>
</feature>
<reference evidence="5 6" key="1">
    <citation type="submission" date="2016-07" db="EMBL/GenBank/DDBJ databases">
        <title>Pervasive Adenine N6-methylation of Active Genes in Fungi.</title>
        <authorList>
            <consortium name="DOE Joint Genome Institute"/>
            <person name="Mondo S.J."/>
            <person name="Dannebaum R.O."/>
            <person name="Kuo R.C."/>
            <person name="Labutti K."/>
            <person name="Haridas S."/>
            <person name="Kuo A."/>
            <person name="Salamov A."/>
            <person name="Ahrendt S.R."/>
            <person name="Lipzen A."/>
            <person name="Sullivan W."/>
            <person name="Andreopoulos W.B."/>
            <person name="Clum A."/>
            <person name="Lindquist E."/>
            <person name="Daum C."/>
            <person name="Ramamoorthy G.K."/>
            <person name="Gryganskyi A."/>
            <person name="Culley D."/>
            <person name="Magnuson J.K."/>
            <person name="James T.Y."/>
            <person name="O'Malley M.A."/>
            <person name="Stajich J.E."/>
            <person name="Spatafora J.W."/>
            <person name="Visel A."/>
            <person name="Grigoriev I.V."/>
        </authorList>
    </citation>
    <scope>NUCLEOTIDE SEQUENCE [LARGE SCALE GENOMIC DNA]</scope>
    <source>
        <strain evidence="5 6">62-1032</strain>
    </source>
</reference>
<feature type="domain" description="Dilute" evidence="4">
    <location>
        <begin position="465"/>
        <end position="774"/>
    </location>
</feature>
<evidence type="ECO:0000313" key="6">
    <source>
        <dbReference type="Proteomes" id="UP000193467"/>
    </source>
</evidence>
<feature type="compositionally biased region" description="Low complexity" evidence="3">
    <location>
        <begin position="799"/>
        <end position="811"/>
    </location>
</feature>
<dbReference type="Proteomes" id="UP000193467">
    <property type="component" value="Unassembled WGS sequence"/>
</dbReference>
<feature type="compositionally biased region" description="Pro residues" evidence="3">
    <location>
        <begin position="17"/>
        <end position="62"/>
    </location>
</feature>
<feature type="region of interest" description="Disordered" evidence="3">
    <location>
        <begin position="308"/>
        <end position="352"/>
    </location>
</feature>
<feature type="region of interest" description="Disordered" evidence="3">
    <location>
        <begin position="889"/>
        <end position="950"/>
    </location>
</feature>
<dbReference type="InterPro" id="IPR002110">
    <property type="entry name" value="Ankyrin_rpt"/>
</dbReference>
<dbReference type="Pfam" id="PF01843">
    <property type="entry name" value="DIL"/>
    <property type="match status" value="1"/>
</dbReference>
<dbReference type="EMBL" id="MCGR01000102">
    <property type="protein sequence ID" value="ORY54000.1"/>
    <property type="molecule type" value="Genomic_DNA"/>
</dbReference>
<proteinExistence type="predicted"/>
<dbReference type="InParanoid" id="A0A1Y2D416"/>
<feature type="region of interest" description="Disordered" evidence="3">
    <location>
        <begin position="1"/>
        <end position="100"/>
    </location>
</feature>
<feature type="compositionally biased region" description="Basic and acidic residues" evidence="3">
    <location>
        <begin position="341"/>
        <end position="352"/>
    </location>
</feature>
<dbReference type="PROSITE" id="PS50297">
    <property type="entry name" value="ANK_REP_REGION"/>
    <property type="match status" value="2"/>
</dbReference>
<feature type="region of interest" description="Disordered" evidence="3">
    <location>
        <begin position="786"/>
        <end position="822"/>
    </location>
</feature>
<feature type="compositionally biased region" description="Low complexity" evidence="3">
    <location>
        <begin position="320"/>
        <end position="332"/>
    </location>
</feature>
<gene>
    <name evidence="5" type="ORF">BCR35DRAFT_284790</name>
</gene>
<dbReference type="InterPro" id="IPR052072">
    <property type="entry name" value="Vascular_dev_regulator"/>
</dbReference>
<dbReference type="InterPro" id="IPR037986">
    <property type="entry name" value="Myo5p-like_CBD_DIL"/>
</dbReference>
<evidence type="ECO:0000313" key="5">
    <source>
        <dbReference type="EMBL" id="ORY54000.1"/>
    </source>
</evidence>
<dbReference type="PANTHER" id="PTHR16027:SF6">
    <property type="entry name" value="DILUTE DOMAIN-CONTAINING PROTEIN"/>
    <property type="match status" value="1"/>
</dbReference>
<dbReference type="InterPro" id="IPR002710">
    <property type="entry name" value="Dilute_dom"/>
</dbReference>
<comment type="caution">
    <text evidence="5">The sequence shown here is derived from an EMBL/GenBank/DDBJ whole genome shotgun (WGS) entry which is preliminary data.</text>
</comment>
<feature type="repeat" description="ANK" evidence="1">
    <location>
        <begin position="236"/>
        <end position="268"/>
    </location>
</feature>
<feature type="coiled-coil region" evidence="2">
    <location>
        <begin position="162"/>
        <end position="189"/>
    </location>
</feature>
<feature type="compositionally biased region" description="Pro residues" evidence="3">
    <location>
        <begin position="86"/>
        <end position="96"/>
    </location>
</feature>
<dbReference type="STRING" id="106004.A0A1Y2D416"/>
<dbReference type="CDD" id="cd15473">
    <property type="entry name" value="Myo5p-like_CBD_DIL_ANK"/>
    <property type="match status" value="1"/>
</dbReference>
<feature type="repeat" description="ANK" evidence="1">
    <location>
        <begin position="203"/>
        <end position="235"/>
    </location>
</feature>
<dbReference type="PANTHER" id="PTHR16027">
    <property type="entry name" value="DILUTE DOMAIN-CONTAINING PROTEIN YPR089W"/>
    <property type="match status" value="1"/>
</dbReference>